<comment type="caution">
    <text evidence="1">The sequence shown here is derived from an EMBL/GenBank/DDBJ whole genome shotgun (WGS) entry which is preliminary data.</text>
</comment>
<organism evidence="1 2">
    <name type="scientific">Pristionchus fissidentatus</name>
    <dbReference type="NCBI Taxonomy" id="1538716"/>
    <lineage>
        <taxon>Eukaryota</taxon>
        <taxon>Metazoa</taxon>
        <taxon>Ecdysozoa</taxon>
        <taxon>Nematoda</taxon>
        <taxon>Chromadorea</taxon>
        <taxon>Rhabditida</taxon>
        <taxon>Rhabditina</taxon>
        <taxon>Diplogasteromorpha</taxon>
        <taxon>Diplogasteroidea</taxon>
        <taxon>Neodiplogasteridae</taxon>
        <taxon>Pristionchus</taxon>
    </lineage>
</organism>
<feature type="non-terminal residue" evidence="1">
    <location>
        <position position="1"/>
    </location>
</feature>
<reference evidence="1" key="1">
    <citation type="submission" date="2023-10" db="EMBL/GenBank/DDBJ databases">
        <title>Genome assembly of Pristionchus species.</title>
        <authorList>
            <person name="Yoshida K."/>
            <person name="Sommer R.J."/>
        </authorList>
    </citation>
    <scope>NUCLEOTIDE SEQUENCE</scope>
    <source>
        <strain evidence="1">RS5133</strain>
    </source>
</reference>
<protein>
    <submittedName>
        <fullName evidence="1">Uncharacterized protein</fullName>
    </submittedName>
</protein>
<name>A0AAV5UU30_9BILA</name>
<dbReference type="EMBL" id="BTSY01000001">
    <property type="protein sequence ID" value="GMT10624.1"/>
    <property type="molecule type" value="Genomic_DNA"/>
</dbReference>
<keyword evidence="2" id="KW-1185">Reference proteome</keyword>
<dbReference type="AlphaFoldDB" id="A0AAV5UU30"/>
<accession>A0AAV5UU30</accession>
<evidence type="ECO:0000313" key="1">
    <source>
        <dbReference type="EMBL" id="GMT10624.1"/>
    </source>
</evidence>
<proteinExistence type="predicted"/>
<sequence>QSISQGTVSVFLNDFCVSQRNRFVRNCHGEVEKSEVSFCKSYPSSCSTVGDVIPIMTYCARFYKKYRPLCLSEEIDPKADQFCYAFEQFCLPDTKISDTQKATPSSVLQRCEDVVKEARKVCDPMPSESDEFNYVRCSRFLEKCRKFVDWV</sequence>
<gene>
    <name evidence="1" type="ORF">PFISCL1PPCAC_1921</name>
</gene>
<evidence type="ECO:0000313" key="2">
    <source>
        <dbReference type="Proteomes" id="UP001432322"/>
    </source>
</evidence>
<dbReference type="Proteomes" id="UP001432322">
    <property type="component" value="Unassembled WGS sequence"/>
</dbReference>